<keyword evidence="1" id="KW-0812">Transmembrane</keyword>
<feature type="transmembrane region" description="Helical" evidence="1">
    <location>
        <begin position="26"/>
        <end position="51"/>
    </location>
</feature>
<accession>A0ABS1WGI3</accession>
<organism evidence="2 3">
    <name type="scientific">Olleya sediminilitoris</name>
    <dbReference type="NCBI Taxonomy" id="2795739"/>
    <lineage>
        <taxon>Bacteria</taxon>
        <taxon>Pseudomonadati</taxon>
        <taxon>Bacteroidota</taxon>
        <taxon>Flavobacteriia</taxon>
        <taxon>Flavobacteriales</taxon>
        <taxon>Flavobacteriaceae</taxon>
    </lineage>
</organism>
<keyword evidence="1" id="KW-0472">Membrane</keyword>
<protein>
    <submittedName>
        <fullName evidence="2">Uncharacterized protein</fullName>
    </submittedName>
</protein>
<dbReference type="EMBL" id="JAEMEF010000001">
    <property type="protein sequence ID" value="MBL7558227.1"/>
    <property type="molecule type" value="Genomic_DNA"/>
</dbReference>
<name>A0ABS1WGI3_9FLAO</name>
<feature type="transmembrane region" description="Helical" evidence="1">
    <location>
        <begin position="63"/>
        <end position="82"/>
    </location>
</feature>
<feature type="transmembrane region" description="Helical" evidence="1">
    <location>
        <begin position="103"/>
        <end position="122"/>
    </location>
</feature>
<sequence>MTTFDHLFFNVFTAFKTRFKQKANSIALFYISALQIALVFVSGVFIATFLTKMNASTISSDKAWILFAIISFIIHIQNWLKYNGKTRKVLNAKFNRSKPSKHNLGLLLSLPFVCVLLGVILLQSF</sequence>
<dbReference type="RefSeq" id="WP_202998416.1">
    <property type="nucleotide sequence ID" value="NZ_JAEMEF010000001.1"/>
</dbReference>
<proteinExistence type="predicted"/>
<dbReference type="Proteomes" id="UP000605013">
    <property type="component" value="Unassembled WGS sequence"/>
</dbReference>
<reference evidence="2 3" key="1">
    <citation type="submission" date="2020-12" db="EMBL/GenBank/DDBJ databases">
        <title>Olleya sediminilitoris sp. nov., isolated from a tidal flat.</title>
        <authorList>
            <person name="Park S."/>
            <person name="Yoon J.-H."/>
        </authorList>
    </citation>
    <scope>NUCLEOTIDE SEQUENCE [LARGE SCALE GENOMIC DNA]</scope>
    <source>
        <strain evidence="2 3">YSTF-M6</strain>
    </source>
</reference>
<keyword evidence="1" id="KW-1133">Transmembrane helix</keyword>
<comment type="caution">
    <text evidence="2">The sequence shown here is derived from an EMBL/GenBank/DDBJ whole genome shotgun (WGS) entry which is preliminary data.</text>
</comment>
<evidence type="ECO:0000256" key="1">
    <source>
        <dbReference type="SAM" id="Phobius"/>
    </source>
</evidence>
<evidence type="ECO:0000313" key="2">
    <source>
        <dbReference type="EMBL" id="MBL7558227.1"/>
    </source>
</evidence>
<keyword evidence="3" id="KW-1185">Reference proteome</keyword>
<gene>
    <name evidence="2" type="ORF">JAO71_00315</name>
</gene>
<evidence type="ECO:0000313" key="3">
    <source>
        <dbReference type="Proteomes" id="UP000605013"/>
    </source>
</evidence>